<name>A0AAV0ZEL8_VICFA</name>
<gene>
    <name evidence="2" type="ORF">VFH_II020120</name>
</gene>
<dbReference type="Proteomes" id="UP001157006">
    <property type="component" value="Chromosome 2"/>
</dbReference>
<dbReference type="InterPro" id="IPR025558">
    <property type="entry name" value="DUF4283"/>
</dbReference>
<organism evidence="2 3">
    <name type="scientific">Vicia faba</name>
    <name type="common">Broad bean</name>
    <name type="synonym">Faba vulgaris</name>
    <dbReference type="NCBI Taxonomy" id="3906"/>
    <lineage>
        <taxon>Eukaryota</taxon>
        <taxon>Viridiplantae</taxon>
        <taxon>Streptophyta</taxon>
        <taxon>Embryophyta</taxon>
        <taxon>Tracheophyta</taxon>
        <taxon>Spermatophyta</taxon>
        <taxon>Magnoliopsida</taxon>
        <taxon>eudicotyledons</taxon>
        <taxon>Gunneridae</taxon>
        <taxon>Pentapetalae</taxon>
        <taxon>rosids</taxon>
        <taxon>fabids</taxon>
        <taxon>Fabales</taxon>
        <taxon>Fabaceae</taxon>
        <taxon>Papilionoideae</taxon>
        <taxon>50 kb inversion clade</taxon>
        <taxon>NPAAA clade</taxon>
        <taxon>Hologalegina</taxon>
        <taxon>IRL clade</taxon>
        <taxon>Fabeae</taxon>
        <taxon>Vicia</taxon>
    </lineage>
</organism>
<evidence type="ECO:0000259" key="1">
    <source>
        <dbReference type="Pfam" id="PF14111"/>
    </source>
</evidence>
<evidence type="ECO:0000313" key="3">
    <source>
        <dbReference type="Proteomes" id="UP001157006"/>
    </source>
</evidence>
<dbReference type="EMBL" id="OX451737">
    <property type="protein sequence ID" value="CAI8596134.1"/>
    <property type="molecule type" value="Genomic_DNA"/>
</dbReference>
<proteinExistence type="predicted"/>
<dbReference type="PANTHER" id="PTHR31286">
    <property type="entry name" value="GLYCINE-RICH CELL WALL STRUCTURAL PROTEIN 1.8-LIKE"/>
    <property type="match status" value="1"/>
</dbReference>
<sequence length="187" mass="21847">MIQAWGLKNNIEGQDMGNNLFLFDSPTKRDVKMVLKGEPWNFDKNIFDFGKSFRGGTTFGPGVYDLPLNLRSETMAKQLGDIVGKFEEIDPKDTNMMRNFMRIKVKVDLRKLHKRGMILKYQERRLKLFFKYDILATFCFVCERIIHQLKDCEEIEKGALEGYNEIKEQDLSSAPWLRASPLPRNTE</sequence>
<accession>A0AAV0ZEL8</accession>
<keyword evidence="3" id="KW-1185">Reference proteome</keyword>
<protein>
    <recommendedName>
        <fullName evidence="1">DUF4283 domain-containing protein</fullName>
    </recommendedName>
</protein>
<feature type="domain" description="DUF4283" evidence="1">
    <location>
        <begin position="1"/>
        <end position="46"/>
    </location>
</feature>
<evidence type="ECO:0000313" key="2">
    <source>
        <dbReference type="EMBL" id="CAI8596134.1"/>
    </source>
</evidence>
<dbReference type="InterPro" id="IPR040256">
    <property type="entry name" value="At4g02000-like"/>
</dbReference>
<dbReference type="AlphaFoldDB" id="A0AAV0ZEL8"/>
<dbReference type="Pfam" id="PF14111">
    <property type="entry name" value="DUF4283"/>
    <property type="match status" value="1"/>
</dbReference>
<dbReference type="PANTHER" id="PTHR31286:SF167">
    <property type="entry name" value="OS09G0268800 PROTEIN"/>
    <property type="match status" value="1"/>
</dbReference>
<reference evidence="2 3" key="1">
    <citation type="submission" date="2023-01" db="EMBL/GenBank/DDBJ databases">
        <authorList>
            <person name="Kreplak J."/>
        </authorList>
    </citation>
    <scope>NUCLEOTIDE SEQUENCE [LARGE SCALE GENOMIC DNA]</scope>
</reference>